<keyword evidence="3" id="KW-1185">Reference proteome</keyword>
<comment type="caution">
    <text evidence="2">The sequence shown here is derived from an EMBL/GenBank/DDBJ whole genome shotgun (WGS) entry which is preliminary data.</text>
</comment>
<dbReference type="InterPro" id="IPR003812">
    <property type="entry name" value="Fido"/>
</dbReference>
<evidence type="ECO:0000313" key="2">
    <source>
        <dbReference type="EMBL" id="MFC4233356.1"/>
    </source>
</evidence>
<dbReference type="InterPro" id="IPR040198">
    <property type="entry name" value="Fido_containing"/>
</dbReference>
<dbReference type="Pfam" id="PF02661">
    <property type="entry name" value="Fic"/>
    <property type="match status" value="1"/>
</dbReference>
<dbReference type="Proteomes" id="UP001595906">
    <property type="component" value="Unassembled WGS sequence"/>
</dbReference>
<dbReference type="Gene3D" id="1.10.3290.10">
    <property type="entry name" value="Fido-like domain"/>
    <property type="match status" value="1"/>
</dbReference>
<dbReference type="PROSITE" id="PS51459">
    <property type="entry name" value="FIDO"/>
    <property type="match status" value="1"/>
</dbReference>
<dbReference type="SUPFAM" id="SSF140931">
    <property type="entry name" value="Fic-like"/>
    <property type="match status" value="1"/>
</dbReference>
<proteinExistence type="predicted"/>
<dbReference type="PANTHER" id="PTHR13504:SF38">
    <property type="entry name" value="FIDO DOMAIN-CONTAINING PROTEIN"/>
    <property type="match status" value="1"/>
</dbReference>
<reference evidence="3" key="1">
    <citation type="journal article" date="2019" name="Int. J. Syst. Evol. Microbiol.">
        <title>The Global Catalogue of Microorganisms (GCM) 10K type strain sequencing project: providing services to taxonomists for standard genome sequencing and annotation.</title>
        <authorList>
            <consortium name="The Broad Institute Genomics Platform"/>
            <consortium name="The Broad Institute Genome Sequencing Center for Infectious Disease"/>
            <person name="Wu L."/>
            <person name="Ma J."/>
        </authorList>
    </citation>
    <scope>NUCLEOTIDE SEQUENCE [LARGE SCALE GENOMIC DNA]</scope>
    <source>
        <strain evidence="3">CECT 8010</strain>
    </source>
</reference>
<dbReference type="PANTHER" id="PTHR13504">
    <property type="entry name" value="FIDO DOMAIN-CONTAINING PROTEIN DDB_G0283145"/>
    <property type="match status" value="1"/>
</dbReference>
<dbReference type="InterPro" id="IPR036597">
    <property type="entry name" value="Fido-like_dom_sf"/>
</dbReference>
<gene>
    <name evidence="2" type="ORF">ACFOW1_15755</name>
</gene>
<sequence length="515" mass="57351">MATPAEKLAAALDVLKQLQDKGIVAIKAAELSRTIRERLVDNGFIKEVYKGWYMAAPPNEAKGDSTSWYTSYWDFCAQHLEDKYGKEWCISPEQSLLIHGGNWTVPQQLIVKSPAATNFKTDLPFGTSLFHIKALLPAGAEMVESNGIRMLSLPSALIQASPNTFTQNPIDTRTALSMVRDASEILTPLLDGGQSVVAGRMAGAFRNIGQNRIADTILKTMERADFKVREIDPFDSKLPVPLSGRDHSPYANRIRLMWQQMRDTVIGNFPKAPGMPTDKASYMKQVDAVFVTDAYHSLSIEKYKVTPELIERVRNGTWNLADNEQDRKQRDAMAAKGYLEAFKAVEKSIERILEGGNAGDIVDADHEEWYREMFGPSVSAGLLKASDLAGYRSHQVYISQSKHVPLNKEAVRDAMPVLFEMIRQEPEASVRTVLGHFIFVFIHPYMDGNGRMGRFLMNAMLASGGYPWTVVPVEQRDAYMAALEAASVNQNIEPFTNFLGLLVTESLKGKPVAKI</sequence>
<evidence type="ECO:0000259" key="1">
    <source>
        <dbReference type="PROSITE" id="PS51459"/>
    </source>
</evidence>
<dbReference type="EMBL" id="JBHSDC010000029">
    <property type="protein sequence ID" value="MFC4233356.1"/>
    <property type="molecule type" value="Genomic_DNA"/>
</dbReference>
<name>A0ABV8Q278_9BACT</name>
<organism evidence="2 3">
    <name type="scientific">Parasediminibacterium paludis</name>
    <dbReference type="NCBI Taxonomy" id="908966"/>
    <lineage>
        <taxon>Bacteria</taxon>
        <taxon>Pseudomonadati</taxon>
        <taxon>Bacteroidota</taxon>
        <taxon>Chitinophagia</taxon>
        <taxon>Chitinophagales</taxon>
        <taxon>Chitinophagaceae</taxon>
        <taxon>Parasediminibacterium</taxon>
    </lineage>
</organism>
<accession>A0ABV8Q278</accession>
<evidence type="ECO:0000313" key="3">
    <source>
        <dbReference type="Proteomes" id="UP001595906"/>
    </source>
</evidence>
<feature type="domain" description="Fido" evidence="1">
    <location>
        <begin position="357"/>
        <end position="501"/>
    </location>
</feature>
<dbReference type="RefSeq" id="WP_379015597.1">
    <property type="nucleotide sequence ID" value="NZ_JBHSDC010000029.1"/>
</dbReference>
<protein>
    <submittedName>
        <fullName evidence="2">Fic family protein</fullName>
    </submittedName>
</protein>